<dbReference type="AlphaFoldDB" id="U5QNY6"/>
<dbReference type="KEGG" id="glj:GKIL_3104"/>
<accession>U5QNY6</accession>
<keyword evidence="1" id="KW-1133">Transmembrane helix</keyword>
<dbReference type="GO" id="GO:0080120">
    <property type="term" value="P:CAAX-box protein maturation"/>
    <property type="evidence" value="ECO:0007669"/>
    <property type="project" value="UniProtKB-ARBA"/>
</dbReference>
<dbReference type="OrthoDB" id="3034706at2"/>
<evidence type="ECO:0000313" key="3">
    <source>
        <dbReference type="EMBL" id="AGY59350.1"/>
    </source>
</evidence>
<dbReference type="EMBL" id="CP003587">
    <property type="protein sequence ID" value="AGY59350.1"/>
    <property type="molecule type" value="Genomic_DNA"/>
</dbReference>
<feature type="transmembrane region" description="Helical" evidence="1">
    <location>
        <begin position="90"/>
        <end position="112"/>
    </location>
</feature>
<gene>
    <name evidence="3" type="ORF">GKIL_3104</name>
</gene>
<evidence type="ECO:0000259" key="2">
    <source>
        <dbReference type="Pfam" id="PF02517"/>
    </source>
</evidence>
<feature type="domain" description="CAAX prenyl protease 2/Lysostaphin resistance protein A-like" evidence="2">
    <location>
        <begin position="123"/>
        <end position="217"/>
    </location>
</feature>
<dbReference type="RefSeq" id="WP_023174606.1">
    <property type="nucleotide sequence ID" value="NC_022600.1"/>
</dbReference>
<evidence type="ECO:0000256" key="1">
    <source>
        <dbReference type="SAM" id="Phobius"/>
    </source>
</evidence>
<dbReference type="InterPro" id="IPR003675">
    <property type="entry name" value="Rce1/LyrA-like_dom"/>
</dbReference>
<keyword evidence="4" id="KW-1185">Reference proteome</keyword>
<keyword evidence="1" id="KW-0472">Membrane</keyword>
<proteinExistence type="predicted"/>
<dbReference type="eggNOG" id="COG1266">
    <property type="taxonomic scope" value="Bacteria"/>
</dbReference>
<evidence type="ECO:0000313" key="4">
    <source>
        <dbReference type="Proteomes" id="UP000017396"/>
    </source>
</evidence>
<dbReference type="HOGENOM" id="CLU_062525_0_0_3"/>
<name>U5QNY6_GLOK1</name>
<keyword evidence="1" id="KW-0812">Transmembrane</keyword>
<dbReference type="STRING" id="1183438.GKIL_3104"/>
<organism evidence="3 4">
    <name type="scientific">Gloeobacter kilaueensis (strain ATCC BAA-2537 / CCAP 1431/1 / ULC 316 / JS1)</name>
    <dbReference type="NCBI Taxonomy" id="1183438"/>
    <lineage>
        <taxon>Bacteria</taxon>
        <taxon>Bacillati</taxon>
        <taxon>Cyanobacteriota</taxon>
        <taxon>Cyanophyceae</taxon>
        <taxon>Gloeobacterales</taxon>
        <taxon>Gloeobacteraceae</taxon>
        <taxon>Gloeobacter</taxon>
    </lineage>
</organism>
<feature type="transmembrane region" description="Helical" evidence="1">
    <location>
        <begin position="185"/>
        <end position="210"/>
    </location>
</feature>
<dbReference type="PANTHER" id="PTHR43592">
    <property type="entry name" value="CAAX AMINO TERMINAL PROTEASE"/>
    <property type="match status" value="1"/>
</dbReference>
<dbReference type="PANTHER" id="PTHR43592:SF27">
    <property type="entry name" value="SLL0360 PROTEIN"/>
    <property type="match status" value="1"/>
</dbReference>
<reference evidence="3 4" key="1">
    <citation type="journal article" date="2013" name="PLoS ONE">
        <title>Cultivation and Complete Genome Sequencing of Gloeobacter kilaueensis sp. nov., from a Lava Cave in Kilauea Caldera, Hawai'i.</title>
        <authorList>
            <person name="Saw J.H."/>
            <person name="Schatz M."/>
            <person name="Brown M.V."/>
            <person name="Kunkel D.D."/>
            <person name="Foster J.S."/>
            <person name="Shick H."/>
            <person name="Christensen S."/>
            <person name="Hou S."/>
            <person name="Wan X."/>
            <person name="Donachie S.P."/>
        </authorList>
    </citation>
    <scope>NUCLEOTIDE SEQUENCE [LARGE SCALE GENOMIC DNA]</scope>
    <source>
        <strain evidence="4">JS</strain>
    </source>
</reference>
<feature type="transmembrane region" description="Helical" evidence="1">
    <location>
        <begin position="49"/>
        <end position="70"/>
    </location>
</feature>
<feature type="transmembrane region" description="Helical" evidence="1">
    <location>
        <begin position="247"/>
        <end position="266"/>
    </location>
</feature>
<feature type="transmembrane region" description="Helical" evidence="1">
    <location>
        <begin position="153"/>
        <end position="173"/>
    </location>
</feature>
<sequence>MPDAPSPLLLVFVVAAGCFGLWLPVALPQLIRLGWRPGRPIAFADRLKLLLSLYLIIPIVVWAVSAWLAVPLAAYGLGDAGGRAGLQVLAGLGLGTLGLALLFGFETAAGWAQIKPVRLGGQPFLLPLVIGLFVGGVEELLFRGFLFQTLLPYGPWTAAVASSLVFAALHLIWQLDKFAEAARELPGLWAMGMVLVLARILSGGNLYLAWGLHAGWVWGMTLIDTHGIVRSTGAVREWVSGLGGKPLAGAMGLVFLAATAIGLWLLSVF</sequence>
<feature type="transmembrane region" description="Helical" evidence="1">
    <location>
        <begin position="124"/>
        <end position="147"/>
    </location>
</feature>
<dbReference type="Pfam" id="PF02517">
    <property type="entry name" value="Rce1-like"/>
    <property type="match status" value="1"/>
</dbReference>
<protein>
    <recommendedName>
        <fullName evidence="2">CAAX prenyl protease 2/Lysostaphin resistance protein A-like domain-containing protein</fullName>
    </recommendedName>
</protein>
<dbReference type="GO" id="GO:0004175">
    <property type="term" value="F:endopeptidase activity"/>
    <property type="evidence" value="ECO:0007669"/>
    <property type="project" value="UniProtKB-ARBA"/>
</dbReference>
<dbReference type="Proteomes" id="UP000017396">
    <property type="component" value="Chromosome"/>
</dbReference>
<feature type="transmembrane region" description="Helical" evidence="1">
    <location>
        <begin position="6"/>
        <end position="28"/>
    </location>
</feature>